<feature type="compositionally biased region" description="Polar residues" evidence="1">
    <location>
        <begin position="145"/>
        <end position="172"/>
    </location>
</feature>
<feature type="region of interest" description="Disordered" evidence="1">
    <location>
        <begin position="72"/>
        <end position="177"/>
    </location>
</feature>
<organism evidence="2 3">
    <name type="scientific">Fusarium oxysporum (strain Fo5176)</name>
    <name type="common">Fusarium vascular wilt</name>
    <dbReference type="NCBI Taxonomy" id="660025"/>
    <lineage>
        <taxon>Eukaryota</taxon>
        <taxon>Fungi</taxon>
        <taxon>Dikarya</taxon>
        <taxon>Ascomycota</taxon>
        <taxon>Pezizomycotina</taxon>
        <taxon>Sordariomycetes</taxon>
        <taxon>Hypocreomycetidae</taxon>
        <taxon>Hypocreales</taxon>
        <taxon>Nectriaceae</taxon>
        <taxon>Fusarium</taxon>
        <taxon>Fusarium oxysporum species complex</taxon>
    </lineage>
</organism>
<accession>A0A0D2XVT4</accession>
<feature type="compositionally biased region" description="Low complexity" evidence="1">
    <location>
        <begin position="72"/>
        <end position="88"/>
    </location>
</feature>
<dbReference type="EnsemblFungi" id="FOXG_08096T0">
    <property type="protein sequence ID" value="FOXG_08096P0"/>
    <property type="gene ID" value="FOXG_08096"/>
</dbReference>
<dbReference type="Proteomes" id="UP000002489">
    <property type="component" value="Unassembled WGS sequence"/>
</dbReference>
<evidence type="ECO:0000256" key="1">
    <source>
        <dbReference type="SAM" id="MobiDB-lite"/>
    </source>
</evidence>
<dbReference type="AlphaFoldDB" id="A0A0D2XVT4"/>
<reference evidence="2" key="2">
    <citation type="submission" date="2025-08" db="UniProtKB">
        <authorList>
            <consortium name="EnsemblFungi"/>
        </authorList>
    </citation>
    <scope>IDENTIFICATION</scope>
    <source>
        <strain evidence="2">4287 / CBS 123668 / FGSC 9935 / NRRL 34936</strain>
    </source>
</reference>
<evidence type="ECO:0000313" key="2">
    <source>
        <dbReference type="EnsemblFungi" id="FOXG_08096P0"/>
    </source>
</evidence>
<reference evidence="3" key="1">
    <citation type="journal article" date="2012" name="Mol. Plant Microbe Interact.">
        <title>A highly conserved effector in Fusarium oxysporum is required for full virulence on Arabidopsis.</title>
        <authorList>
            <person name="Thatcher L.F."/>
            <person name="Gardiner D.M."/>
            <person name="Kazan K."/>
            <person name="Manners J."/>
        </authorList>
    </citation>
    <scope>NUCLEOTIDE SEQUENCE [LARGE SCALE GENOMIC DNA]</scope>
    <source>
        <strain evidence="3">Fo5176</strain>
    </source>
</reference>
<gene>
    <name evidence="2" type="primary">28949749</name>
</gene>
<name>A0A0D2XVT4_FUSOF</name>
<dbReference type="VEuPathDB" id="FungiDB:FOXG_08096"/>
<sequence>MPDSNMTSHDGSASCFAFPAPLTALTFFNSDLTDSVLLSDEGFISDDDDPDDEFSVPLTYLTTFPVERFLSPLPESRSTSTSSMSPEPNCSSQYGLSESDPDIGNTEPQMKYPDHDCLSSGSSSSSSESDDDSDILASSRRCFQEGNSPNKPLRTQTIVSPTPRLNTETFSEPDSDLPSYHVHQLDWNHPVHVGKLRKRSDQHNREIKALVWDTYHIFRPADIPGSSRYRTELKDWRRLRREYIMNNPTAQQQAWSQRLLLALSDLIKKRNSFFGKRP</sequence>
<evidence type="ECO:0000313" key="3">
    <source>
        <dbReference type="Proteomes" id="UP000002489"/>
    </source>
</evidence>
<protein>
    <submittedName>
        <fullName evidence="2">Uncharacterized protein</fullName>
    </submittedName>
</protein>
<proteinExistence type="predicted"/>